<name>A0A9P0HIG5_NEZVI</name>
<evidence type="ECO:0000313" key="2">
    <source>
        <dbReference type="Proteomes" id="UP001152798"/>
    </source>
</evidence>
<proteinExistence type="predicted"/>
<protein>
    <submittedName>
        <fullName evidence="1">Uncharacterized protein</fullName>
    </submittedName>
</protein>
<accession>A0A9P0HIG5</accession>
<gene>
    <name evidence="1" type="ORF">NEZAVI_LOCUS11212</name>
</gene>
<dbReference type="AlphaFoldDB" id="A0A9P0HIG5"/>
<dbReference type="OrthoDB" id="10525375at2759"/>
<organism evidence="1 2">
    <name type="scientific">Nezara viridula</name>
    <name type="common">Southern green stink bug</name>
    <name type="synonym">Cimex viridulus</name>
    <dbReference type="NCBI Taxonomy" id="85310"/>
    <lineage>
        <taxon>Eukaryota</taxon>
        <taxon>Metazoa</taxon>
        <taxon>Ecdysozoa</taxon>
        <taxon>Arthropoda</taxon>
        <taxon>Hexapoda</taxon>
        <taxon>Insecta</taxon>
        <taxon>Pterygota</taxon>
        <taxon>Neoptera</taxon>
        <taxon>Paraneoptera</taxon>
        <taxon>Hemiptera</taxon>
        <taxon>Heteroptera</taxon>
        <taxon>Panheteroptera</taxon>
        <taxon>Pentatomomorpha</taxon>
        <taxon>Pentatomoidea</taxon>
        <taxon>Pentatomidae</taxon>
        <taxon>Pentatominae</taxon>
        <taxon>Nezara</taxon>
    </lineage>
</organism>
<reference evidence="1" key="1">
    <citation type="submission" date="2022-01" db="EMBL/GenBank/DDBJ databases">
        <authorList>
            <person name="King R."/>
        </authorList>
    </citation>
    <scope>NUCLEOTIDE SEQUENCE</scope>
</reference>
<sequence>MGKVPLTVFERGGEDGVGTLLKSGYKRSPKGCLGHSTCRSVPSIPDGAANSREALVYRVVINAMCHESSDRMPSTRPHMLLFLSPFGMHLYQAGSHLVSPRPAGSGDNIPAGVTVFGCGYETRTVATIPRDTMLR</sequence>
<dbReference type="EMBL" id="OV725081">
    <property type="protein sequence ID" value="CAH1402382.1"/>
    <property type="molecule type" value="Genomic_DNA"/>
</dbReference>
<keyword evidence="2" id="KW-1185">Reference proteome</keyword>
<evidence type="ECO:0000313" key="1">
    <source>
        <dbReference type="EMBL" id="CAH1402382.1"/>
    </source>
</evidence>
<dbReference type="Proteomes" id="UP001152798">
    <property type="component" value="Chromosome 5"/>
</dbReference>